<reference evidence="7 8" key="1">
    <citation type="journal article" date="2020" name="Nat. Microbiol.">
        <title>Lysogenic host-virus interactions in SAR11 marine bacteria.</title>
        <authorList>
            <person name="Morris R.M."/>
            <person name="Cain K.R."/>
            <person name="Hvorecny K.L."/>
            <person name="Kollman J.M."/>
        </authorList>
    </citation>
    <scope>NUCLEOTIDE SEQUENCE [LARGE SCALE GENOMIC DNA]</scope>
    <source>
        <strain evidence="7 8">NP1</strain>
    </source>
</reference>
<feature type="transmembrane region" description="Helical" evidence="6">
    <location>
        <begin position="60"/>
        <end position="79"/>
    </location>
</feature>
<evidence type="ECO:0000256" key="6">
    <source>
        <dbReference type="SAM" id="Phobius"/>
    </source>
</evidence>
<feature type="transmembrane region" description="Helical" evidence="6">
    <location>
        <begin position="301"/>
        <end position="318"/>
    </location>
</feature>
<proteinExistence type="predicted"/>
<dbReference type="Pfam" id="PF03739">
    <property type="entry name" value="LptF_LptG"/>
    <property type="match status" value="1"/>
</dbReference>
<dbReference type="GO" id="GO:0043190">
    <property type="term" value="C:ATP-binding cassette (ABC) transporter complex"/>
    <property type="evidence" value="ECO:0007669"/>
    <property type="project" value="TreeGrafter"/>
</dbReference>
<dbReference type="PANTHER" id="PTHR33529:SF6">
    <property type="entry name" value="YJGP_YJGQ FAMILY PERMEASE"/>
    <property type="match status" value="1"/>
</dbReference>
<keyword evidence="8" id="KW-1185">Reference proteome</keyword>
<dbReference type="AlphaFoldDB" id="A0A6H1Q1F5"/>
<feature type="transmembrane region" description="Helical" evidence="6">
    <location>
        <begin position="7"/>
        <end position="32"/>
    </location>
</feature>
<name>A0A6H1Q1F5_9PROT</name>
<evidence type="ECO:0000313" key="8">
    <source>
        <dbReference type="Proteomes" id="UP000501094"/>
    </source>
</evidence>
<keyword evidence="2" id="KW-1003">Cell membrane</keyword>
<comment type="subcellular location">
    <subcellularLocation>
        <location evidence="1">Cell membrane</location>
        <topology evidence="1">Multi-pass membrane protein</topology>
    </subcellularLocation>
</comment>
<keyword evidence="4 6" id="KW-1133">Transmembrane helix</keyword>
<dbReference type="EMBL" id="CP038852">
    <property type="protein sequence ID" value="QIZ20654.1"/>
    <property type="molecule type" value="Genomic_DNA"/>
</dbReference>
<evidence type="ECO:0000256" key="3">
    <source>
        <dbReference type="ARBA" id="ARBA00022692"/>
    </source>
</evidence>
<evidence type="ECO:0000256" key="4">
    <source>
        <dbReference type="ARBA" id="ARBA00022989"/>
    </source>
</evidence>
<keyword evidence="5 6" id="KW-0472">Membrane</keyword>
<feature type="transmembrane region" description="Helical" evidence="6">
    <location>
        <begin position="99"/>
        <end position="119"/>
    </location>
</feature>
<dbReference type="Proteomes" id="UP000501094">
    <property type="component" value="Chromosome"/>
</dbReference>
<protein>
    <submittedName>
        <fullName evidence="7">LptF/LptG family permease</fullName>
    </submittedName>
</protein>
<feature type="transmembrane region" description="Helical" evidence="6">
    <location>
        <begin position="276"/>
        <end position="294"/>
    </location>
</feature>
<keyword evidence="3 6" id="KW-0812">Transmembrane</keyword>
<evidence type="ECO:0000313" key="7">
    <source>
        <dbReference type="EMBL" id="QIZ20654.1"/>
    </source>
</evidence>
<dbReference type="PANTHER" id="PTHR33529">
    <property type="entry name" value="SLR0882 PROTEIN-RELATED"/>
    <property type="match status" value="1"/>
</dbReference>
<gene>
    <name evidence="7" type="ORF">E5R92_02495</name>
</gene>
<evidence type="ECO:0000256" key="2">
    <source>
        <dbReference type="ARBA" id="ARBA00022475"/>
    </source>
</evidence>
<evidence type="ECO:0000256" key="5">
    <source>
        <dbReference type="ARBA" id="ARBA00023136"/>
    </source>
</evidence>
<dbReference type="InterPro" id="IPR005495">
    <property type="entry name" value="LptG/LptF_permease"/>
</dbReference>
<evidence type="ECO:0000256" key="1">
    <source>
        <dbReference type="ARBA" id="ARBA00004651"/>
    </source>
</evidence>
<sequence length="357" mass="41323">MKTYIKFLINLFNISFIKIFTIFFVIILITNILEQAEFFRDINLSFLYLVFLSFLNTPSVLFEILPFIFLLSTQIFFIYLINKNELEVFKYTGLNNLKIIKILGLYSFILGIVLVAFFYNGSSILKNSYLLIKNNYSDDNKYLAVITENGLWIKDEINDEINIINALKVNNEFLLNVSITRFNKDFNIVEILQSKKVDITSKNWIIFNPTILKGNSQSSLDKIILESNFDLQKINSLFSNLSSLSIIDLITLRKSYISLNYSVTDINSHLLKIASYPIYLTLITIFSAIIMFNIGYQKNTFFKIVLGIFLSVIIYYINNFLSVLGTNEKIPLTLSIFLPLIILTIINFVSIIKLNEK</sequence>
<organism evidence="7 8">
    <name type="scientific">Candidatus Pelagibacter giovannonii</name>
    <dbReference type="NCBI Taxonomy" id="2563896"/>
    <lineage>
        <taxon>Bacteria</taxon>
        <taxon>Pseudomonadati</taxon>
        <taxon>Pseudomonadota</taxon>
        <taxon>Alphaproteobacteria</taxon>
        <taxon>Candidatus Pelagibacterales</taxon>
        <taxon>Candidatus Pelagibacteraceae</taxon>
        <taxon>Candidatus Pelagibacter</taxon>
    </lineage>
</organism>
<dbReference type="GO" id="GO:0015920">
    <property type="term" value="P:lipopolysaccharide transport"/>
    <property type="evidence" value="ECO:0007669"/>
    <property type="project" value="TreeGrafter"/>
</dbReference>
<dbReference type="RefSeq" id="WP_168606539.1">
    <property type="nucleotide sequence ID" value="NZ_CP038852.1"/>
</dbReference>
<accession>A0A6H1Q1F5</accession>
<dbReference type="KEGG" id="peg:E5R92_02495"/>
<feature type="transmembrane region" description="Helical" evidence="6">
    <location>
        <begin position="330"/>
        <end position="352"/>
    </location>
</feature>